<evidence type="ECO:0000313" key="2">
    <source>
        <dbReference type="Proteomes" id="UP001501169"/>
    </source>
</evidence>
<reference evidence="1 2" key="1">
    <citation type="journal article" date="2019" name="Int. J. Syst. Evol. Microbiol.">
        <title>The Global Catalogue of Microorganisms (GCM) 10K type strain sequencing project: providing services to taxonomists for standard genome sequencing and annotation.</title>
        <authorList>
            <consortium name="The Broad Institute Genomics Platform"/>
            <consortium name="The Broad Institute Genome Sequencing Center for Infectious Disease"/>
            <person name="Wu L."/>
            <person name="Ma J."/>
        </authorList>
    </citation>
    <scope>NUCLEOTIDE SEQUENCE [LARGE SCALE GENOMIC DNA]</scope>
    <source>
        <strain evidence="1 2">JCM 14331</strain>
    </source>
</reference>
<proteinExistence type="predicted"/>
<organism evidence="1 2">
    <name type="scientific">Rheinheimera aquimaris</name>
    <dbReference type="NCBI Taxonomy" id="412437"/>
    <lineage>
        <taxon>Bacteria</taxon>
        <taxon>Pseudomonadati</taxon>
        <taxon>Pseudomonadota</taxon>
        <taxon>Gammaproteobacteria</taxon>
        <taxon>Chromatiales</taxon>
        <taxon>Chromatiaceae</taxon>
        <taxon>Rheinheimera</taxon>
    </lineage>
</organism>
<dbReference type="EMBL" id="BAAAEO010000002">
    <property type="protein sequence ID" value="GAA0547150.1"/>
    <property type="molecule type" value="Genomic_DNA"/>
</dbReference>
<dbReference type="Proteomes" id="UP001501169">
    <property type="component" value="Unassembled WGS sequence"/>
</dbReference>
<dbReference type="InterPro" id="IPR010235">
    <property type="entry name" value="HepT"/>
</dbReference>
<keyword evidence="2" id="KW-1185">Reference proteome</keyword>
<name>A0ABN1DM25_9GAMM</name>
<gene>
    <name evidence="1" type="ORF">GCM10009098_13410</name>
</gene>
<accession>A0ABN1DM25</accession>
<evidence type="ECO:0000313" key="1">
    <source>
        <dbReference type="EMBL" id="GAA0547150.1"/>
    </source>
</evidence>
<comment type="caution">
    <text evidence="1">The sequence shown here is derived from an EMBL/GenBank/DDBJ whole genome shotgun (WGS) entry which is preliminary data.</text>
</comment>
<dbReference type="Gene3D" id="1.20.120.330">
    <property type="entry name" value="Nucleotidyltransferases domain 2"/>
    <property type="match status" value="1"/>
</dbReference>
<dbReference type="Pfam" id="PF08780">
    <property type="entry name" value="NTase_sub_bind"/>
    <property type="match status" value="1"/>
</dbReference>
<protein>
    <submittedName>
        <fullName evidence="1">Nucleotidyltransferase substrate binding protein</fullName>
    </submittedName>
</protein>
<dbReference type="NCBIfam" id="TIGR01987">
    <property type="entry name" value="HI0074"/>
    <property type="match status" value="1"/>
</dbReference>
<sequence>MRSWNDMSLDISPLLNALARLQEGWARYQQDISDIQIRDGLVQRFEFTYEISHKMLKRYLEQSSASPDQFDVMPFADLIRTANEQGLLQGDWPAWRGYRDMRSKTSHTYDEDIALQVVAGIPAFITEAQFLATQLTERLARG</sequence>
<dbReference type="SUPFAM" id="SSF81593">
    <property type="entry name" value="Nucleotidyltransferase substrate binding subunit/domain"/>
    <property type="match status" value="1"/>
</dbReference>